<reference evidence="3 4" key="1">
    <citation type="journal article" date="2018" name="Sci. Rep.">
        <title>Raphidocelis subcapitata (=Pseudokirchneriella subcapitata) provides an insight into genome evolution and environmental adaptations in the Sphaeropleales.</title>
        <authorList>
            <person name="Suzuki S."/>
            <person name="Yamaguchi H."/>
            <person name="Nakajima N."/>
            <person name="Kawachi M."/>
        </authorList>
    </citation>
    <scope>NUCLEOTIDE SEQUENCE [LARGE SCALE GENOMIC DNA]</scope>
    <source>
        <strain evidence="3 4">NIES-35</strain>
    </source>
</reference>
<dbReference type="EMBL" id="BDRX01000044">
    <property type="protein sequence ID" value="GBF93793.1"/>
    <property type="molecule type" value="Genomic_DNA"/>
</dbReference>
<evidence type="ECO:0000313" key="3">
    <source>
        <dbReference type="EMBL" id="GBF93793.1"/>
    </source>
</evidence>
<evidence type="ECO:0000256" key="1">
    <source>
        <dbReference type="SAM" id="MobiDB-lite"/>
    </source>
</evidence>
<dbReference type="InterPro" id="IPR001214">
    <property type="entry name" value="SET_dom"/>
</dbReference>
<evidence type="ECO:0000313" key="4">
    <source>
        <dbReference type="Proteomes" id="UP000247498"/>
    </source>
</evidence>
<protein>
    <recommendedName>
        <fullName evidence="2">SET domain-containing protein</fullName>
    </recommendedName>
</protein>
<dbReference type="PANTHER" id="PTHR47643">
    <property type="entry name" value="TPR DOMAIN PROTEIN (AFU_ORTHOLOGUE AFUA_5G12710)"/>
    <property type="match status" value="1"/>
</dbReference>
<feature type="region of interest" description="Disordered" evidence="1">
    <location>
        <begin position="122"/>
        <end position="143"/>
    </location>
</feature>
<sequence length="456" mass="47223">MIATLILAAARRGGVACRSFATASQRFEQQENALYSTGDLPGRNVDLFGPLAVRLVKGKGRGYVATGPIELGDLLLCARPAAALHGPVEDAPDAALLMPQLMALRPEALEWPQRAALAHLSDGTEASVSQPPPPFWDPPSAGGAAASGAAAAASAAWPPPDEALARLIKVNAFGDDYEDLAAAAARGAGGRSCVGLWPAFAYFNHSCLPSTVHYVVGERMVVRAVQDIAEGEEVTISFLGRQEFAPVGARQAVLRERWGFECTCERCAVEAAAPPEVGRAVDAAYARVMTELRPAFLEAAEAGDPSALAAAARGLRDADASVRAALKAHAERAHPATATFAAAALYELHELAYAATQLGTGFGGDDGGERGQEALAALSRCLAIVDAVSRGAELHCFLAARLLELASAARGRDSAAAAAALQLVGQAGEARYGKQLGEKLWGALQAANAELAGEYL</sequence>
<dbReference type="CDD" id="cd20071">
    <property type="entry name" value="SET_SMYD"/>
    <property type="match status" value="1"/>
</dbReference>
<dbReference type="Proteomes" id="UP000247498">
    <property type="component" value="Unassembled WGS sequence"/>
</dbReference>
<dbReference type="SMART" id="SM00317">
    <property type="entry name" value="SET"/>
    <property type="match status" value="1"/>
</dbReference>
<dbReference type="InterPro" id="IPR053209">
    <property type="entry name" value="Gramillin-biosynth_MTr"/>
</dbReference>
<dbReference type="InterPro" id="IPR046341">
    <property type="entry name" value="SET_dom_sf"/>
</dbReference>
<organism evidence="3 4">
    <name type="scientific">Raphidocelis subcapitata</name>
    <dbReference type="NCBI Taxonomy" id="307507"/>
    <lineage>
        <taxon>Eukaryota</taxon>
        <taxon>Viridiplantae</taxon>
        <taxon>Chlorophyta</taxon>
        <taxon>core chlorophytes</taxon>
        <taxon>Chlorophyceae</taxon>
        <taxon>CS clade</taxon>
        <taxon>Sphaeropleales</taxon>
        <taxon>Selenastraceae</taxon>
        <taxon>Raphidocelis</taxon>
    </lineage>
</organism>
<dbReference type="InParanoid" id="A0A2V0P7E3"/>
<name>A0A2V0P7E3_9CHLO</name>
<dbReference type="PANTHER" id="PTHR47643:SF2">
    <property type="entry name" value="TPR DOMAIN PROTEIN (AFU_ORTHOLOGUE AFUA_5G12710)"/>
    <property type="match status" value="1"/>
</dbReference>
<comment type="caution">
    <text evidence="3">The sequence shown here is derived from an EMBL/GenBank/DDBJ whole genome shotgun (WGS) entry which is preliminary data.</text>
</comment>
<feature type="domain" description="SET" evidence="2">
    <location>
        <begin position="49"/>
        <end position="239"/>
    </location>
</feature>
<dbReference type="PROSITE" id="PS50280">
    <property type="entry name" value="SET"/>
    <property type="match status" value="1"/>
</dbReference>
<dbReference type="SUPFAM" id="SSF82199">
    <property type="entry name" value="SET domain"/>
    <property type="match status" value="1"/>
</dbReference>
<dbReference type="AlphaFoldDB" id="A0A2V0P7E3"/>
<dbReference type="Pfam" id="PF00856">
    <property type="entry name" value="SET"/>
    <property type="match status" value="1"/>
</dbReference>
<dbReference type="OrthoDB" id="533036at2759"/>
<dbReference type="STRING" id="307507.A0A2V0P7E3"/>
<keyword evidence="4" id="KW-1185">Reference proteome</keyword>
<accession>A0A2V0P7E3</accession>
<gene>
    <name evidence="3" type="ORF">Rsub_06125</name>
</gene>
<dbReference type="Gene3D" id="2.170.270.10">
    <property type="entry name" value="SET domain"/>
    <property type="match status" value="1"/>
</dbReference>
<proteinExistence type="predicted"/>
<evidence type="ECO:0000259" key="2">
    <source>
        <dbReference type="PROSITE" id="PS50280"/>
    </source>
</evidence>